<organism evidence="1 2">
    <name type="scientific">Amaricoccus solimangrovi</name>
    <dbReference type="NCBI Taxonomy" id="2589815"/>
    <lineage>
        <taxon>Bacteria</taxon>
        <taxon>Pseudomonadati</taxon>
        <taxon>Pseudomonadota</taxon>
        <taxon>Alphaproteobacteria</taxon>
        <taxon>Rhodobacterales</taxon>
        <taxon>Paracoccaceae</taxon>
        <taxon>Amaricoccus</taxon>
    </lineage>
</organism>
<dbReference type="GO" id="GO:0016811">
    <property type="term" value="F:hydrolase activity, acting on carbon-nitrogen (but not peptide) bonds, in linear amides"/>
    <property type="evidence" value="ECO:0007669"/>
    <property type="project" value="TreeGrafter"/>
</dbReference>
<dbReference type="SUPFAM" id="SSF102588">
    <property type="entry name" value="LmbE-like"/>
    <property type="match status" value="1"/>
</dbReference>
<name>A0A501WIA5_9RHOB</name>
<sequence>MIRPAPLTLPDGPVLVVAPHPDDETLGCGGLIAAAVARGLATHVLFVTDGGASHPGSRAWPRARLARRREAEAEEALRRLGAGGAPRTFLRLPDAGMPPRGSPAHAEALGTVTRLVRDLGPALVLLPWRRDPHRDHRDAWALATEALARAPARPEVLEYAIWLDELGAPEDHPAATEMEPVSLRVSPEVKRGALRAHASQLGLLVEDDPTGFVLGPATIDRLTGPEEIYWRPCER</sequence>
<dbReference type="InterPro" id="IPR003737">
    <property type="entry name" value="GlcNAc_PI_deacetylase-related"/>
</dbReference>
<keyword evidence="2" id="KW-1185">Reference proteome</keyword>
<accession>A0A501WIA5</accession>
<dbReference type="AlphaFoldDB" id="A0A501WIA5"/>
<dbReference type="Proteomes" id="UP000319255">
    <property type="component" value="Unassembled WGS sequence"/>
</dbReference>
<dbReference type="PANTHER" id="PTHR12993">
    <property type="entry name" value="N-ACETYLGLUCOSAMINYL-PHOSPHATIDYLINOSITOL DE-N-ACETYLASE-RELATED"/>
    <property type="match status" value="1"/>
</dbReference>
<evidence type="ECO:0000313" key="2">
    <source>
        <dbReference type="Proteomes" id="UP000319255"/>
    </source>
</evidence>
<dbReference type="RefSeq" id="WP_140456143.1">
    <property type="nucleotide sequence ID" value="NZ_VFRP01000039.1"/>
</dbReference>
<dbReference type="OrthoDB" id="9790023at2"/>
<dbReference type="Pfam" id="PF02585">
    <property type="entry name" value="PIG-L"/>
    <property type="match status" value="1"/>
</dbReference>
<protein>
    <submittedName>
        <fullName evidence="1">PIG-L family deacetylase</fullName>
    </submittedName>
</protein>
<proteinExistence type="predicted"/>
<comment type="caution">
    <text evidence="1">The sequence shown here is derived from an EMBL/GenBank/DDBJ whole genome shotgun (WGS) entry which is preliminary data.</text>
</comment>
<reference evidence="1 2" key="1">
    <citation type="submission" date="2019-06" db="EMBL/GenBank/DDBJ databases">
        <title>A novel bacterium of genus Amaricoccus, isolated from marine sediment.</title>
        <authorList>
            <person name="Huang H."/>
            <person name="Mo K."/>
            <person name="Hu Y."/>
        </authorList>
    </citation>
    <scope>NUCLEOTIDE SEQUENCE [LARGE SCALE GENOMIC DNA]</scope>
    <source>
        <strain evidence="1 2">HB172011</strain>
    </source>
</reference>
<dbReference type="Gene3D" id="3.40.50.10320">
    <property type="entry name" value="LmbE-like"/>
    <property type="match status" value="1"/>
</dbReference>
<dbReference type="EMBL" id="VFRP01000039">
    <property type="protein sequence ID" value="TPE46857.1"/>
    <property type="molecule type" value="Genomic_DNA"/>
</dbReference>
<gene>
    <name evidence="1" type="ORF">FJM51_21285</name>
</gene>
<dbReference type="InterPro" id="IPR024078">
    <property type="entry name" value="LmbE-like_dom_sf"/>
</dbReference>
<evidence type="ECO:0000313" key="1">
    <source>
        <dbReference type="EMBL" id="TPE46857.1"/>
    </source>
</evidence>
<dbReference type="PANTHER" id="PTHR12993:SF29">
    <property type="entry name" value="BLR3841 PROTEIN"/>
    <property type="match status" value="1"/>
</dbReference>